<dbReference type="OrthoDB" id="7960996at2"/>
<name>A0A5B9DSM4_9HYPH</name>
<evidence type="ECO:0000313" key="2">
    <source>
        <dbReference type="Proteomes" id="UP000321062"/>
    </source>
</evidence>
<evidence type="ECO:0000313" key="1">
    <source>
        <dbReference type="EMBL" id="QEE22440.1"/>
    </source>
</evidence>
<keyword evidence="2" id="KW-1185">Reference proteome</keyword>
<proteinExistence type="predicted"/>
<sequence>MFETIAEVQDPSMARVLVTALKAHGFHPLESGEDGLPGLPGVVGPRGIPILVPEEEARDAKILAEDLLREMDV</sequence>
<reference evidence="1 2" key="1">
    <citation type="journal article" date="2015" name="Int. J. Syst. Evol. Microbiol.">
        <title>Youhaiella tibetensis gen. nov., sp. nov., isolated from subsurface sediment.</title>
        <authorList>
            <person name="Wang Y.X."/>
            <person name="Huang F.Q."/>
            <person name="Nogi Y."/>
            <person name="Pang S.J."/>
            <person name="Wang P.K."/>
            <person name="Lv J."/>
        </authorList>
    </citation>
    <scope>NUCLEOTIDE SEQUENCE [LARGE SCALE GENOMIC DNA]</scope>
    <source>
        <strain evidence="2">fig4</strain>
    </source>
</reference>
<dbReference type="AlphaFoldDB" id="A0A5B9DSM4"/>
<dbReference type="EMBL" id="CP041690">
    <property type="protein sequence ID" value="QEE22440.1"/>
    <property type="molecule type" value="Genomic_DNA"/>
</dbReference>
<dbReference type="Proteomes" id="UP000321062">
    <property type="component" value="Chromosome"/>
</dbReference>
<protein>
    <submittedName>
        <fullName evidence="1">Uncharacterized protein</fullName>
    </submittedName>
</protein>
<accession>A0A5B9DSM4</accession>
<gene>
    <name evidence="1" type="ORF">FNA67_20735</name>
</gene>
<dbReference type="KEGG" id="yti:FNA67_20735"/>
<dbReference type="RefSeq" id="WP_049706962.1">
    <property type="nucleotide sequence ID" value="NZ_BMFM01000001.1"/>
</dbReference>
<organism evidence="1 2">
    <name type="scientific">Paradevosia tibetensis</name>
    <dbReference type="NCBI Taxonomy" id="1447062"/>
    <lineage>
        <taxon>Bacteria</taxon>
        <taxon>Pseudomonadati</taxon>
        <taxon>Pseudomonadota</taxon>
        <taxon>Alphaproteobacteria</taxon>
        <taxon>Hyphomicrobiales</taxon>
        <taxon>Devosiaceae</taxon>
        <taxon>Paradevosia</taxon>
    </lineage>
</organism>